<keyword evidence="1" id="KW-0378">Hydrolase</keyword>
<dbReference type="GO" id="GO:0003993">
    <property type="term" value="F:acid phosphatase activity"/>
    <property type="evidence" value="ECO:0007669"/>
    <property type="project" value="UniProtKB-EC"/>
</dbReference>
<dbReference type="InterPro" id="IPR000560">
    <property type="entry name" value="His_Pase_clade-2"/>
</dbReference>
<proteinExistence type="predicted"/>
<name>A0ABT9SVP2_9GAMM</name>
<reference evidence="1 2" key="1">
    <citation type="submission" date="2023-07" db="EMBL/GenBank/DDBJ databases">
        <title>Sorghum-associated microbial communities from plants grown in Nebraska, USA.</title>
        <authorList>
            <person name="Schachtman D."/>
        </authorList>
    </citation>
    <scope>NUCLEOTIDE SEQUENCE [LARGE SCALE GENOMIC DNA]</scope>
    <source>
        <strain evidence="1 2">CC60</strain>
    </source>
</reference>
<evidence type="ECO:0000313" key="1">
    <source>
        <dbReference type="EMBL" id="MDQ0008047.1"/>
    </source>
</evidence>
<dbReference type="SUPFAM" id="SSF53254">
    <property type="entry name" value="Phosphoglycerate mutase-like"/>
    <property type="match status" value="1"/>
</dbReference>
<gene>
    <name evidence="1" type="ORF">J2T07_000206</name>
</gene>
<comment type="caution">
    <text evidence="1">The sequence shown here is derived from an EMBL/GenBank/DDBJ whole genome shotgun (WGS) entry which is preliminary data.</text>
</comment>
<dbReference type="EC" id="3.1.3.2" evidence="1"/>
<evidence type="ECO:0000313" key="2">
    <source>
        <dbReference type="Proteomes" id="UP001237737"/>
    </source>
</evidence>
<keyword evidence="2" id="KW-1185">Reference proteome</keyword>
<dbReference type="RefSeq" id="WP_306846673.1">
    <property type="nucleotide sequence ID" value="NZ_JAUSSK010000001.1"/>
</dbReference>
<dbReference type="Proteomes" id="UP001237737">
    <property type="component" value="Unassembled WGS sequence"/>
</dbReference>
<accession>A0ABT9SVP2</accession>
<protein>
    <submittedName>
        <fullName evidence="1">4-phytase/acid phosphatase</fullName>
        <ecNumber evidence="1">3.1.3.2</ecNumber>
        <ecNumber evidence="1">3.1.3.26</ecNumber>
    </submittedName>
</protein>
<organism evidence="1 2">
    <name type="scientific">Luteibacter jiangsuensis</name>
    <dbReference type="NCBI Taxonomy" id="637577"/>
    <lineage>
        <taxon>Bacteria</taxon>
        <taxon>Pseudomonadati</taxon>
        <taxon>Pseudomonadota</taxon>
        <taxon>Gammaproteobacteria</taxon>
        <taxon>Lysobacterales</taxon>
        <taxon>Rhodanobacteraceae</taxon>
        <taxon>Luteibacter</taxon>
    </lineage>
</organism>
<dbReference type="CDD" id="cd07061">
    <property type="entry name" value="HP_HAP_like"/>
    <property type="match status" value="1"/>
</dbReference>
<sequence>MASTVATASGDGARLEIVLMRHGVRSPTKPAATYADYANTAWPEWPVGPGRLTAHGREGMQAIGEQLHRQLIADGALGKGCPTSSSLVVVGDSTPRNRDSSAALLSGLAPGCDIGYLATEGDTNNPLFHFRKDDADDDGTAMSMQPPAALADLQSLLLDCAGSSCAEAAKRAGKRLLPVDTGKAMKLAGTLSENLMLAYVEGMPAHDVAFGRGDVALLGRLIALHNAQFEATKKAMPAAARAGSNLVAHIAATFDAALGKKPAVEPLMTSKAGVVLLVGHDTNLANVAGVLGLDWHDPTRPDDYPPGGAIVLSLVSHEGHDTIRIRSLMPDMDQLRTNHFGTMESLRVHVAGCRLVGECTVEEFRAIVERGVDTTRVDTALPSMIQTGRALPRRL</sequence>
<dbReference type="InterPro" id="IPR029033">
    <property type="entry name" value="His_PPase_superfam"/>
</dbReference>
<dbReference type="EC" id="3.1.3.26" evidence="1"/>
<dbReference type="GO" id="GO:0008707">
    <property type="term" value="F:inositol hexakisphosphate 4-phosphatase activity"/>
    <property type="evidence" value="ECO:0007669"/>
    <property type="project" value="UniProtKB-EC"/>
</dbReference>
<dbReference type="EMBL" id="JAUSSK010000001">
    <property type="protein sequence ID" value="MDQ0008047.1"/>
    <property type="molecule type" value="Genomic_DNA"/>
</dbReference>
<dbReference type="Gene3D" id="3.40.50.1240">
    <property type="entry name" value="Phosphoglycerate mutase-like"/>
    <property type="match status" value="2"/>
</dbReference>
<dbReference type="Pfam" id="PF00328">
    <property type="entry name" value="His_Phos_2"/>
    <property type="match status" value="1"/>
</dbReference>